<feature type="domain" description="RING-type" evidence="13">
    <location>
        <begin position="349"/>
        <end position="391"/>
    </location>
</feature>
<feature type="compositionally biased region" description="Polar residues" evidence="11">
    <location>
        <begin position="413"/>
        <end position="428"/>
    </location>
</feature>
<evidence type="ECO:0000256" key="4">
    <source>
        <dbReference type="ARBA" id="ARBA00022692"/>
    </source>
</evidence>
<dbReference type="SUPFAM" id="SSF52025">
    <property type="entry name" value="PA domain"/>
    <property type="match status" value="1"/>
</dbReference>
<feature type="compositionally biased region" description="Basic and acidic residues" evidence="11">
    <location>
        <begin position="303"/>
        <end position="321"/>
    </location>
</feature>
<feature type="transmembrane region" description="Helical" evidence="12">
    <location>
        <begin position="237"/>
        <end position="258"/>
    </location>
</feature>
<evidence type="ECO:0000256" key="9">
    <source>
        <dbReference type="ARBA" id="ARBA00023136"/>
    </source>
</evidence>
<evidence type="ECO:0000256" key="8">
    <source>
        <dbReference type="ARBA" id="ARBA00022989"/>
    </source>
</evidence>
<evidence type="ECO:0000256" key="3">
    <source>
        <dbReference type="ARBA" id="ARBA00012483"/>
    </source>
</evidence>
<dbReference type="PROSITE" id="PS50089">
    <property type="entry name" value="ZF_RING_2"/>
    <property type="match status" value="1"/>
</dbReference>
<dbReference type="STRING" id="1314777.A0A164RAR0"/>
<feature type="region of interest" description="Disordered" evidence="11">
    <location>
        <begin position="302"/>
        <end position="340"/>
    </location>
</feature>
<feature type="region of interest" description="Disordered" evidence="11">
    <location>
        <begin position="397"/>
        <end position="437"/>
    </location>
</feature>
<comment type="subcellular location">
    <subcellularLocation>
        <location evidence="2">Membrane</location>
        <topology evidence="2">Single-pass membrane protein</topology>
    </subcellularLocation>
</comment>
<dbReference type="OrthoDB" id="8062037at2759"/>
<dbReference type="InterPro" id="IPR046450">
    <property type="entry name" value="PA_dom_sf"/>
</dbReference>
<organism evidence="14 15">
    <name type="scientific">Sistotremastrum niveocremeum HHB9708</name>
    <dbReference type="NCBI Taxonomy" id="1314777"/>
    <lineage>
        <taxon>Eukaryota</taxon>
        <taxon>Fungi</taxon>
        <taxon>Dikarya</taxon>
        <taxon>Basidiomycota</taxon>
        <taxon>Agaricomycotina</taxon>
        <taxon>Agaricomycetes</taxon>
        <taxon>Sistotremastrales</taxon>
        <taxon>Sistotremastraceae</taxon>
        <taxon>Sertulicium</taxon>
        <taxon>Sertulicium niveocremeum</taxon>
    </lineage>
</organism>
<dbReference type="Gene3D" id="3.50.30.30">
    <property type="match status" value="1"/>
</dbReference>
<evidence type="ECO:0000313" key="15">
    <source>
        <dbReference type="Proteomes" id="UP000076722"/>
    </source>
</evidence>
<keyword evidence="15" id="KW-1185">Reference proteome</keyword>
<comment type="catalytic activity">
    <reaction evidence="1">
        <text>S-ubiquitinyl-[E2 ubiquitin-conjugating enzyme]-L-cysteine + [acceptor protein]-L-lysine = [E2 ubiquitin-conjugating enzyme]-L-cysteine + N(6)-ubiquitinyl-[acceptor protein]-L-lysine.</text>
        <dbReference type="EC" id="2.3.2.27"/>
    </reaction>
</comment>
<dbReference type="EC" id="2.3.2.27" evidence="3"/>
<evidence type="ECO:0000313" key="14">
    <source>
        <dbReference type="EMBL" id="KZS90397.1"/>
    </source>
</evidence>
<dbReference type="InterPro" id="IPR003137">
    <property type="entry name" value="PA_domain"/>
</dbReference>
<evidence type="ECO:0000256" key="6">
    <source>
        <dbReference type="ARBA" id="ARBA00022771"/>
    </source>
</evidence>
<dbReference type="SMART" id="SM00184">
    <property type="entry name" value="RING"/>
    <property type="match status" value="1"/>
</dbReference>
<name>A0A164RAR0_9AGAM</name>
<reference evidence="14 15" key="1">
    <citation type="journal article" date="2016" name="Mol. Biol. Evol.">
        <title>Comparative Genomics of Early-Diverging Mushroom-Forming Fungi Provides Insights into the Origins of Lignocellulose Decay Capabilities.</title>
        <authorList>
            <person name="Nagy L.G."/>
            <person name="Riley R."/>
            <person name="Tritt A."/>
            <person name="Adam C."/>
            <person name="Daum C."/>
            <person name="Floudas D."/>
            <person name="Sun H."/>
            <person name="Yadav J.S."/>
            <person name="Pangilinan J."/>
            <person name="Larsson K.H."/>
            <person name="Matsuura K."/>
            <person name="Barry K."/>
            <person name="Labutti K."/>
            <person name="Kuo R."/>
            <person name="Ohm R.A."/>
            <person name="Bhattacharya S.S."/>
            <person name="Shirouzu T."/>
            <person name="Yoshinaga Y."/>
            <person name="Martin F.M."/>
            <person name="Grigoriev I.V."/>
            <person name="Hibbett D.S."/>
        </authorList>
    </citation>
    <scope>NUCLEOTIDE SEQUENCE [LARGE SCALE GENOMIC DNA]</scope>
    <source>
        <strain evidence="14 15">HHB9708</strain>
    </source>
</reference>
<dbReference type="Proteomes" id="UP000076722">
    <property type="component" value="Unassembled WGS sequence"/>
</dbReference>
<dbReference type="Pfam" id="PF02225">
    <property type="entry name" value="PA"/>
    <property type="match status" value="1"/>
</dbReference>
<keyword evidence="6 10" id="KW-0863">Zinc-finger</keyword>
<keyword evidence="9 12" id="KW-0472">Membrane</keyword>
<gene>
    <name evidence="14" type="ORF">SISNIDRAFT_415381</name>
</gene>
<sequence length="437" mass="48535">MGSPIIDDHVADSSSSESEVSWLLGWSLSWTGESTISIVDRKPPVSFDARPALFGPRMEEPIVGYVIPLSSFTKPCPKDSSETSRPIEDDRDPWRGVFSSSETNLGCPKLCQDGPHYPADSEIWFALVRRGSCSFVEKIREAQRLGANGVVVGGHDEDMIGMYSAGDASDVTIPSVYIARSSYNALSEMIENSNTSTSGLRTLSLQMNAEYPSWEWYVPIVAERSHRVLSVISLRPILTFTLLLLLPSCLTLLTLFIHRVRVLRAQRRERAPEDFVNNLPWHVWGADGWEKWTTITPLQTPEAEARKSGDYTEIETGRPIDPDLENAGEGPSEPHGAPLPPWFLNQTECAICLSDFQKGDRVRVLPCNHIFHMEEIDEWLVQQKKVCPVCKADITNPHAPAPPNSQSPSQNPETNTSSEPDSQHNAPTERTPLLPGP</sequence>
<dbReference type="AlphaFoldDB" id="A0A164RAR0"/>
<keyword evidence="5" id="KW-0479">Metal-binding</keyword>
<dbReference type="GO" id="GO:0016020">
    <property type="term" value="C:membrane"/>
    <property type="evidence" value="ECO:0007669"/>
    <property type="project" value="UniProtKB-SubCell"/>
</dbReference>
<dbReference type="GO" id="GO:0008270">
    <property type="term" value="F:zinc ion binding"/>
    <property type="evidence" value="ECO:0007669"/>
    <property type="project" value="UniProtKB-KW"/>
</dbReference>
<dbReference type="InterPro" id="IPR051653">
    <property type="entry name" value="E3_ligase_sorting_rcpt"/>
</dbReference>
<evidence type="ECO:0000259" key="13">
    <source>
        <dbReference type="PROSITE" id="PS50089"/>
    </source>
</evidence>
<evidence type="ECO:0000256" key="11">
    <source>
        <dbReference type="SAM" id="MobiDB-lite"/>
    </source>
</evidence>
<evidence type="ECO:0000256" key="7">
    <source>
        <dbReference type="ARBA" id="ARBA00022833"/>
    </source>
</evidence>
<dbReference type="InterPro" id="IPR013083">
    <property type="entry name" value="Znf_RING/FYVE/PHD"/>
</dbReference>
<keyword evidence="7" id="KW-0862">Zinc</keyword>
<dbReference type="Pfam" id="PF13639">
    <property type="entry name" value="zf-RING_2"/>
    <property type="match status" value="1"/>
</dbReference>
<dbReference type="EMBL" id="KV419421">
    <property type="protein sequence ID" value="KZS90397.1"/>
    <property type="molecule type" value="Genomic_DNA"/>
</dbReference>
<evidence type="ECO:0000256" key="2">
    <source>
        <dbReference type="ARBA" id="ARBA00004167"/>
    </source>
</evidence>
<evidence type="ECO:0000256" key="1">
    <source>
        <dbReference type="ARBA" id="ARBA00000900"/>
    </source>
</evidence>
<accession>A0A164RAR0</accession>
<keyword evidence="8 12" id="KW-1133">Transmembrane helix</keyword>
<keyword evidence="4 12" id="KW-0812">Transmembrane</keyword>
<feature type="compositionally biased region" description="Basic and acidic residues" evidence="11">
    <location>
        <begin position="76"/>
        <end position="94"/>
    </location>
</feature>
<evidence type="ECO:0000256" key="10">
    <source>
        <dbReference type="PROSITE-ProRule" id="PRU00175"/>
    </source>
</evidence>
<dbReference type="InterPro" id="IPR001841">
    <property type="entry name" value="Znf_RING"/>
</dbReference>
<proteinExistence type="predicted"/>
<dbReference type="GO" id="GO:0061630">
    <property type="term" value="F:ubiquitin protein ligase activity"/>
    <property type="evidence" value="ECO:0007669"/>
    <property type="project" value="UniProtKB-EC"/>
</dbReference>
<protein>
    <recommendedName>
        <fullName evidence="3">RING-type E3 ubiquitin transferase</fullName>
        <ecNumber evidence="3">2.3.2.27</ecNumber>
    </recommendedName>
</protein>
<dbReference type="PANTHER" id="PTHR47168:SF1">
    <property type="entry name" value="OS02G0798600 PROTEIN"/>
    <property type="match status" value="1"/>
</dbReference>
<dbReference type="PANTHER" id="PTHR47168">
    <property type="entry name" value="RING ZINC FINGER DOMAIN SUPERFAMILY PROTEIN-RELATED"/>
    <property type="match status" value="1"/>
</dbReference>
<evidence type="ECO:0000256" key="12">
    <source>
        <dbReference type="SAM" id="Phobius"/>
    </source>
</evidence>
<dbReference type="FunFam" id="3.30.40.10:FF:000388">
    <property type="entry name" value="Putative RING zinc finger domain superfamily protein"/>
    <property type="match status" value="1"/>
</dbReference>
<dbReference type="SUPFAM" id="SSF57850">
    <property type="entry name" value="RING/U-box"/>
    <property type="match status" value="1"/>
</dbReference>
<feature type="region of interest" description="Disordered" evidence="11">
    <location>
        <begin position="75"/>
        <end position="95"/>
    </location>
</feature>
<dbReference type="Gene3D" id="3.30.40.10">
    <property type="entry name" value="Zinc/RING finger domain, C3HC4 (zinc finger)"/>
    <property type="match status" value="1"/>
</dbReference>
<evidence type="ECO:0000256" key="5">
    <source>
        <dbReference type="ARBA" id="ARBA00022723"/>
    </source>
</evidence>